<gene>
    <name evidence="2" type="ORF">AUQ48_13300</name>
</gene>
<name>A0A2N4T453_9MICC</name>
<feature type="compositionally biased region" description="Low complexity" evidence="1">
    <location>
        <begin position="22"/>
        <end position="66"/>
    </location>
</feature>
<accession>A0A2N4T453</accession>
<protein>
    <submittedName>
        <fullName evidence="2">Uncharacterized protein</fullName>
    </submittedName>
</protein>
<dbReference type="Proteomes" id="UP000234632">
    <property type="component" value="Unassembled WGS sequence"/>
</dbReference>
<sequence>MSSATSTSWRRATDQSESPGETTWTGPSSSAAPAGSGAAATWATGAGGAACAAVPPPRAARAATAVAARARRPQAGSGARGAGCCGASSGAVVSLSGGNGMEGSLTLIGDGAEGSAISARRA</sequence>
<evidence type="ECO:0000256" key="1">
    <source>
        <dbReference type="SAM" id="MobiDB-lite"/>
    </source>
</evidence>
<feature type="region of interest" description="Disordered" evidence="1">
    <location>
        <begin position="1"/>
        <end position="66"/>
    </location>
</feature>
<evidence type="ECO:0000313" key="3">
    <source>
        <dbReference type="Proteomes" id="UP000234632"/>
    </source>
</evidence>
<evidence type="ECO:0000313" key="2">
    <source>
        <dbReference type="EMBL" id="PLC13018.1"/>
    </source>
</evidence>
<feature type="compositionally biased region" description="Low complexity" evidence="1">
    <location>
        <begin position="1"/>
        <end position="10"/>
    </location>
</feature>
<reference evidence="2 3" key="1">
    <citation type="submission" date="2015-12" db="EMBL/GenBank/DDBJ databases">
        <authorList>
            <person name="Shamseldin A."/>
            <person name="Moawad H."/>
            <person name="Abd El-Rahim W.M."/>
            <person name="Sadowsky M.J."/>
        </authorList>
    </citation>
    <scope>NUCLEOTIDE SEQUENCE [LARGE SCALE GENOMIC DNA]</scope>
    <source>
        <strain evidence="2 3">S43</strain>
    </source>
</reference>
<dbReference type="AlphaFoldDB" id="A0A2N4T453"/>
<dbReference type="EMBL" id="LOMZ01000001">
    <property type="protein sequence ID" value="PLC13018.1"/>
    <property type="molecule type" value="Genomic_DNA"/>
</dbReference>
<organism evidence="2 3">
    <name type="scientific">Kocuria flava</name>
    <dbReference type="NCBI Taxonomy" id="446860"/>
    <lineage>
        <taxon>Bacteria</taxon>
        <taxon>Bacillati</taxon>
        <taxon>Actinomycetota</taxon>
        <taxon>Actinomycetes</taxon>
        <taxon>Micrococcales</taxon>
        <taxon>Micrococcaceae</taxon>
        <taxon>Kocuria</taxon>
    </lineage>
</organism>
<proteinExistence type="predicted"/>
<comment type="caution">
    <text evidence="2">The sequence shown here is derived from an EMBL/GenBank/DDBJ whole genome shotgun (WGS) entry which is preliminary data.</text>
</comment>